<sequence length="225" mass="24436">MITLQQLGTAFFIGILATSSPCVFPLYPGFLAYLSSNSQRLRGKSLNYLLGPLVLMGVLTMMLLIGFIVASLSLAMGSVLAVATPLVDILIILLGILLLLNINPFIKLAQMRMPLLSNPFISAYVYGLLFGPVLLPCSGLFATGVFALSFSVSQFWGKMVFFLAFGLGLGIPLLVISFLSQIRGGWLTRFFASRHALMNRIAGIILILLGVLDLRTNLPALQLYF</sequence>
<keyword evidence="1" id="KW-0472">Membrane</keyword>
<feature type="transmembrane region" description="Helical" evidence="1">
    <location>
        <begin position="201"/>
        <end position="218"/>
    </location>
</feature>
<name>A0A933GJQ1_UNCTE</name>
<evidence type="ECO:0008006" key="4">
    <source>
        <dbReference type="Google" id="ProtNLM"/>
    </source>
</evidence>
<protein>
    <recommendedName>
        <fullName evidence="4">Cytochrome C biogenesis protein transmembrane domain-containing protein</fullName>
    </recommendedName>
</protein>
<feature type="transmembrane region" description="Helical" evidence="1">
    <location>
        <begin position="46"/>
        <end position="72"/>
    </location>
</feature>
<dbReference type="PANTHER" id="PTHR31272:SF9">
    <property type="entry name" value="BLL1027 PROTEIN"/>
    <property type="match status" value="1"/>
</dbReference>
<keyword evidence="1" id="KW-1133">Transmembrane helix</keyword>
<evidence type="ECO:0000313" key="2">
    <source>
        <dbReference type="EMBL" id="MBI4595116.1"/>
    </source>
</evidence>
<feature type="transmembrane region" description="Helical" evidence="1">
    <location>
        <begin position="12"/>
        <end position="34"/>
    </location>
</feature>
<dbReference type="Proteomes" id="UP000772181">
    <property type="component" value="Unassembled WGS sequence"/>
</dbReference>
<dbReference type="PANTHER" id="PTHR31272">
    <property type="entry name" value="CYTOCHROME C-TYPE BIOGENESIS PROTEIN HI_1454-RELATED"/>
    <property type="match status" value="1"/>
</dbReference>
<evidence type="ECO:0000256" key="1">
    <source>
        <dbReference type="SAM" id="Phobius"/>
    </source>
</evidence>
<dbReference type="EMBL" id="JACQWF010000089">
    <property type="protein sequence ID" value="MBI4595116.1"/>
    <property type="molecule type" value="Genomic_DNA"/>
</dbReference>
<feature type="transmembrane region" description="Helical" evidence="1">
    <location>
        <begin position="160"/>
        <end position="180"/>
    </location>
</feature>
<evidence type="ECO:0000313" key="3">
    <source>
        <dbReference type="Proteomes" id="UP000772181"/>
    </source>
</evidence>
<reference evidence="2" key="1">
    <citation type="submission" date="2020-07" db="EMBL/GenBank/DDBJ databases">
        <title>Huge and variable diversity of episymbiotic CPR bacteria and DPANN archaea in groundwater ecosystems.</title>
        <authorList>
            <person name="He C.Y."/>
            <person name="Keren R."/>
            <person name="Whittaker M."/>
            <person name="Farag I.F."/>
            <person name="Doudna J."/>
            <person name="Cate J.H.D."/>
            <person name="Banfield J.F."/>
        </authorList>
    </citation>
    <scope>NUCLEOTIDE SEQUENCE</scope>
    <source>
        <strain evidence="2">NC_groundwater_1482_Ag_S-0.65um_47_24</strain>
    </source>
</reference>
<proteinExistence type="predicted"/>
<keyword evidence="1" id="KW-0812">Transmembrane</keyword>
<accession>A0A933GJQ1</accession>
<feature type="transmembrane region" description="Helical" evidence="1">
    <location>
        <begin position="78"/>
        <end position="102"/>
    </location>
</feature>
<organism evidence="2 3">
    <name type="scientific">Tectimicrobiota bacterium</name>
    <dbReference type="NCBI Taxonomy" id="2528274"/>
    <lineage>
        <taxon>Bacteria</taxon>
        <taxon>Pseudomonadati</taxon>
        <taxon>Nitrospinota/Tectimicrobiota group</taxon>
        <taxon>Candidatus Tectimicrobiota</taxon>
    </lineage>
</organism>
<dbReference type="InterPro" id="IPR051790">
    <property type="entry name" value="Cytochrome_c-biogenesis_DsbD"/>
</dbReference>
<feature type="transmembrane region" description="Helical" evidence="1">
    <location>
        <begin position="123"/>
        <end position="148"/>
    </location>
</feature>
<dbReference type="AlphaFoldDB" id="A0A933GJQ1"/>
<gene>
    <name evidence="2" type="ORF">HY730_01930</name>
</gene>
<comment type="caution">
    <text evidence="2">The sequence shown here is derived from an EMBL/GenBank/DDBJ whole genome shotgun (WGS) entry which is preliminary data.</text>
</comment>